<evidence type="ECO:0000256" key="1">
    <source>
        <dbReference type="ARBA" id="ARBA00006479"/>
    </source>
</evidence>
<evidence type="ECO:0000313" key="3">
    <source>
        <dbReference type="Proteomes" id="UP000029072"/>
    </source>
</evidence>
<keyword evidence="2" id="KW-0808">Transferase</keyword>
<organism evidence="2 3">
    <name type="scientific">Bifidobacterium callitrichos DSM 23973</name>
    <dbReference type="NCBI Taxonomy" id="1437609"/>
    <lineage>
        <taxon>Bacteria</taxon>
        <taxon>Bacillati</taxon>
        <taxon>Actinomycetota</taxon>
        <taxon>Actinomycetes</taxon>
        <taxon>Bifidobacteriales</taxon>
        <taxon>Bifidobacteriaceae</taxon>
        <taxon>Bifidobacterium</taxon>
    </lineage>
</organism>
<sequence>MMMNGGGATEIENLRVGVDVGGTKIEAVLTDAAGAILASGRRTARKGGNEVVEDVAAIVRQVAGMRFGDVRSVGIGIPGLVHRDTGQVENVVNLGIEKLELGGRASGVLGLPVWVDNDVNAAALGAYGTLPERLRQGRMAFVNLGTGLAAGFVRAGLVERGDTGALGEIGHLPVDSNRVACKCGQRGCLETACSGGALRRMWPMADPPLPDILAKAAGGDAEAGRVLGILLHALADVVQIVAQGEDPSVIVIGGGVSRVGSPLLDALRGELRRRESSSGFIAGLRLTERLRLADPSIPIGALGASLIAC</sequence>
<dbReference type="PANTHER" id="PTHR18964:SF149">
    <property type="entry name" value="BIFUNCTIONAL UDP-N-ACETYLGLUCOSAMINE 2-EPIMERASE_N-ACETYLMANNOSAMINE KINASE"/>
    <property type="match status" value="1"/>
</dbReference>
<evidence type="ECO:0000313" key="2">
    <source>
        <dbReference type="EMBL" id="KFI56222.1"/>
    </source>
</evidence>
<dbReference type="Pfam" id="PF00480">
    <property type="entry name" value="ROK"/>
    <property type="match status" value="1"/>
</dbReference>
<dbReference type="PANTHER" id="PTHR18964">
    <property type="entry name" value="ROK (REPRESSOR, ORF, KINASE) FAMILY"/>
    <property type="match status" value="1"/>
</dbReference>
<dbReference type="InterPro" id="IPR043129">
    <property type="entry name" value="ATPase_NBD"/>
</dbReference>
<proteinExistence type="inferred from homology"/>
<dbReference type="AlphaFoldDB" id="A0A087ABS2"/>
<dbReference type="InterPro" id="IPR000600">
    <property type="entry name" value="ROK"/>
</dbReference>
<reference evidence="2 3" key="1">
    <citation type="submission" date="2014-03" db="EMBL/GenBank/DDBJ databases">
        <title>Genomics of Bifidobacteria.</title>
        <authorList>
            <person name="Ventura M."/>
            <person name="Milani C."/>
            <person name="Lugli G.A."/>
        </authorList>
    </citation>
    <scope>NUCLEOTIDE SEQUENCE [LARGE SCALE GENOMIC DNA]</scope>
    <source>
        <strain evidence="2 3">DSM 23973</strain>
    </source>
</reference>
<dbReference type="GO" id="GO:0004340">
    <property type="term" value="F:glucokinase activity"/>
    <property type="evidence" value="ECO:0007669"/>
    <property type="project" value="UniProtKB-EC"/>
</dbReference>
<dbReference type="EMBL" id="JGYS01000003">
    <property type="protein sequence ID" value="KFI56222.1"/>
    <property type="molecule type" value="Genomic_DNA"/>
</dbReference>
<dbReference type="Proteomes" id="UP000029072">
    <property type="component" value="Unassembled WGS sequence"/>
</dbReference>
<dbReference type="SUPFAM" id="SSF53067">
    <property type="entry name" value="Actin-like ATPase domain"/>
    <property type="match status" value="1"/>
</dbReference>
<dbReference type="EC" id="2.7.1.2" evidence="2"/>
<comment type="caution">
    <text evidence="2">The sequence shown here is derived from an EMBL/GenBank/DDBJ whole genome shotgun (WGS) entry which is preliminary data.</text>
</comment>
<dbReference type="STRING" id="1437609.BCAL_0594"/>
<comment type="similarity">
    <text evidence="1">Belongs to the ROK (NagC/XylR) family.</text>
</comment>
<dbReference type="RefSeq" id="WP_052119032.1">
    <property type="nucleotide sequence ID" value="NZ_JDUV01000004.1"/>
</dbReference>
<accession>A0A087ABS2</accession>
<protein>
    <submittedName>
        <fullName evidence="2">NagC family transcriptional regulator</fullName>
        <ecNumber evidence="2">2.7.1.2</ecNumber>
    </submittedName>
</protein>
<dbReference type="Gene3D" id="3.30.420.40">
    <property type="match status" value="2"/>
</dbReference>
<gene>
    <name evidence="2" type="ORF">BCAL_0594</name>
</gene>
<name>A0A087ABS2_9BIFI</name>
<dbReference type="eggNOG" id="COG1940">
    <property type="taxonomic scope" value="Bacteria"/>
</dbReference>